<dbReference type="PANTHER" id="PTHR33154:SF33">
    <property type="entry name" value="TRANSCRIPTIONAL REPRESSOR SDPR"/>
    <property type="match status" value="1"/>
</dbReference>
<dbReference type="InterPro" id="IPR036388">
    <property type="entry name" value="WH-like_DNA-bd_sf"/>
</dbReference>
<dbReference type="CDD" id="cd00090">
    <property type="entry name" value="HTH_ARSR"/>
    <property type="match status" value="1"/>
</dbReference>
<dbReference type="InterPro" id="IPR011991">
    <property type="entry name" value="ArsR-like_HTH"/>
</dbReference>
<keyword evidence="6" id="KW-1185">Reference proteome</keyword>
<reference evidence="5 6" key="1">
    <citation type="submission" date="2022-10" db="EMBL/GenBank/DDBJ databases">
        <authorList>
            <person name="Xie J."/>
            <person name="Shen N."/>
        </authorList>
    </citation>
    <scope>NUCLEOTIDE SEQUENCE [LARGE SCALE GENOMIC DNA]</scope>
    <source>
        <strain evidence="5 6">YIM65594</strain>
    </source>
</reference>
<comment type="caution">
    <text evidence="5">The sequence shown here is derived from an EMBL/GenBank/DDBJ whole genome shotgun (WGS) entry which is preliminary data.</text>
</comment>
<gene>
    <name evidence="5" type="ORF">OKJ99_33370</name>
</gene>
<dbReference type="Pfam" id="PF19361">
    <property type="entry name" value="DUF5937"/>
    <property type="match status" value="1"/>
</dbReference>
<evidence type="ECO:0000256" key="2">
    <source>
        <dbReference type="ARBA" id="ARBA00023125"/>
    </source>
</evidence>
<dbReference type="InterPro" id="IPR036390">
    <property type="entry name" value="WH_DNA-bd_sf"/>
</dbReference>
<keyword evidence="3" id="KW-0804">Transcription</keyword>
<keyword evidence="1" id="KW-0805">Transcription regulation</keyword>
<dbReference type="Proteomes" id="UP001354931">
    <property type="component" value="Unassembled WGS sequence"/>
</dbReference>
<dbReference type="InterPro" id="IPR051081">
    <property type="entry name" value="HTH_MetalResp_TranReg"/>
</dbReference>
<dbReference type="SMART" id="SM00418">
    <property type="entry name" value="HTH_ARSR"/>
    <property type="match status" value="1"/>
</dbReference>
<evidence type="ECO:0000256" key="3">
    <source>
        <dbReference type="ARBA" id="ARBA00023163"/>
    </source>
</evidence>
<feature type="domain" description="HTH arsR-type" evidence="4">
    <location>
        <begin position="264"/>
        <end position="356"/>
    </location>
</feature>
<protein>
    <submittedName>
        <fullName evidence="5">DUF5937 family protein</fullName>
    </submittedName>
</protein>
<dbReference type="InterPro" id="IPR001845">
    <property type="entry name" value="HTH_ArsR_DNA-bd_dom"/>
</dbReference>
<evidence type="ECO:0000256" key="1">
    <source>
        <dbReference type="ARBA" id="ARBA00023015"/>
    </source>
</evidence>
<dbReference type="RefSeq" id="WP_326021843.1">
    <property type="nucleotide sequence ID" value="NZ_JAOZYC010000164.1"/>
</dbReference>
<proteinExistence type="predicted"/>
<sequence>MPVVIELGPVASRFVVPRVSPLAELCACLHALQTPGHHPASRRWADAVRQDAEPALLDRAAALSPLWGAFRARYLLPLSADGERELAVEIAEITALDQETFTGMTAQALLGKNTPRPEDSLRDPGRFLARLRQHAEDRFTLGARLLSDPEGLRGTLTEFLTVAGEQWFGAEWERVAGPLGSEVRGRFQEHRQDGAAVLAGFPTARALTDPPRVEFEKLYQARVPLAGTPCLLVPSLHVNPHVAIKHYPGFPIVVQYPVRGGDGAGPPSLDVVRQRLKVLHEPLRVDLCRTLLREAMTTTELAEQYRMTPPQMSRHLRRLRESGLVVAHRRGARVHYQLDQEAVRTLGGDLLAALHR</sequence>
<dbReference type="PRINTS" id="PR00778">
    <property type="entry name" value="HTHARSR"/>
</dbReference>
<dbReference type="SUPFAM" id="SSF46785">
    <property type="entry name" value="Winged helix' DNA-binding domain"/>
    <property type="match status" value="1"/>
</dbReference>
<evidence type="ECO:0000313" key="6">
    <source>
        <dbReference type="Proteomes" id="UP001354931"/>
    </source>
</evidence>
<dbReference type="PROSITE" id="PS50987">
    <property type="entry name" value="HTH_ARSR_2"/>
    <property type="match status" value="1"/>
</dbReference>
<evidence type="ECO:0000259" key="4">
    <source>
        <dbReference type="PROSITE" id="PS50987"/>
    </source>
</evidence>
<dbReference type="NCBIfam" id="NF033788">
    <property type="entry name" value="HTH_metalloreg"/>
    <property type="match status" value="1"/>
</dbReference>
<dbReference type="EMBL" id="JAOZYC010000164">
    <property type="protein sequence ID" value="MEB8342394.1"/>
    <property type="molecule type" value="Genomic_DNA"/>
</dbReference>
<dbReference type="InterPro" id="IPR045981">
    <property type="entry name" value="DUF5937"/>
</dbReference>
<organism evidence="5 6">
    <name type="scientific">Streptomyces endophyticus</name>
    <dbReference type="NCBI Taxonomy" id="714166"/>
    <lineage>
        <taxon>Bacteria</taxon>
        <taxon>Bacillati</taxon>
        <taxon>Actinomycetota</taxon>
        <taxon>Actinomycetes</taxon>
        <taxon>Kitasatosporales</taxon>
        <taxon>Streptomycetaceae</taxon>
        <taxon>Streptomyces</taxon>
    </lineage>
</organism>
<dbReference type="PANTHER" id="PTHR33154">
    <property type="entry name" value="TRANSCRIPTIONAL REGULATOR, ARSR FAMILY"/>
    <property type="match status" value="1"/>
</dbReference>
<accession>A0ABU6FEX1</accession>
<name>A0ABU6FEX1_9ACTN</name>
<keyword evidence="2" id="KW-0238">DNA-binding</keyword>
<dbReference type="Gene3D" id="1.10.10.10">
    <property type="entry name" value="Winged helix-like DNA-binding domain superfamily/Winged helix DNA-binding domain"/>
    <property type="match status" value="1"/>
</dbReference>
<evidence type="ECO:0000313" key="5">
    <source>
        <dbReference type="EMBL" id="MEB8342394.1"/>
    </source>
</evidence>
<dbReference type="Pfam" id="PF12840">
    <property type="entry name" value="HTH_20"/>
    <property type="match status" value="1"/>
</dbReference>